<dbReference type="AlphaFoldDB" id="A0A7Y3VY15"/>
<evidence type="ECO:0000256" key="3">
    <source>
        <dbReference type="ARBA" id="ARBA00023012"/>
    </source>
</evidence>
<accession>A0A7Y3VY15</accession>
<dbReference type="InterPro" id="IPR036890">
    <property type="entry name" value="HATPase_C_sf"/>
</dbReference>
<dbReference type="PANTHER" id="PTHR24421">
    <property type="entry name" value="NITRATE/NITRITE SENSOR PROTEIN NARX-RELATED"/>
    <property type="match status" value="1"/>
</dbReference>
<dbReference type="PROSITE" id="PS50109">
    <property type="entry name" value="HIS_KIN"/>
    <property type="match status" value="1"/>
</dbReference>
<dbReference type="InterPro" id="IPR050482">
    <property type="entry name" value="Sensor_HK_TwoCompSys"/>
</dbReference>
<evidence type="ECO:0000256" key="4">
    <source>
        <dbReference type="SAM" id="Coils"/>
    </source>
</evidence>
<evidence type="ECO:0000256" key="1">
    <source>
        <dbReference type="ARBA" id="ARBA00022679"/>
    </source>
</evidence>
<keyword evidence="4" id="KW-0175">Coiled coil</keyword>
<evidence type="ECO:0000313" key="8">
    <source>
        <dbReference type="Proteomes" id="UP000536509"/>
    </source>
</evidence>
<dbReference type="InterPro" id="IPR011712">
    <property type="entry name" value="Sig_transdc_His_kin_sub3_dim/P"/>
</dbReference>
<dbReference type="Gene3D" id="3.30.565.10">
    <property type="entry name" value="Histidine kinase-like ATPase, C-terminal domain"/>
    <property type="match status" value="1"/>
</dbReference>
<dbReference type="GO" id="GO:0016020">
    <property type="term" value="C:membrane"/>
    <property type="evidence" value="ECO:0007669"/>
    <property type="project" value="InterPro"/>
</dbReference>
<dbReference type="InterPro" id="IPR019734">
    <property type="entry name" value="TPR_rpt"/>
</dbReference>
<dbReference type="Proteomes" id="UP000536509">
    <property type="component" value="Unassembled WGS sequence"/>
</dbReference>
<dbReference type="Pfam" id="PF07730">
    <property type="entry name" value="HisKA_3"/>
    <property type="match status" value="1"/>
</dbReference>
<keyword evidence="8" id="KW-1185">Reference proteome</keyword>
<dbReference type="Pfam" id="PF02518">
    <property type="entry name" value="HATPase_c"/>
    <property type="match status" value="1"/>
</dbReference>
<dbReference type="Pfam" id="PF13424">
    <property type="entry name" value="TPR_12"/>
    <property type="match status" value="1"/>
</dbReference>
<keyword evidence="5" id="KW-0812">Transmembrane</keyword>
<keyword evidence="2" id="KW-0418">Kinase</keyword>
<comment type="caution">
    <text evidence="7">The sequence shown here is derived from an EMBL/GenBank/DDBJ whole genome shotgun (WGS) entry which is preliminary data.</text>
</comment>
<evidence type="ECO:0000256" key="5">
    <source>
        <dbReference type="SAM" id="Phobius"/>
    </source>
</evidence>
<feature type="domain" description="Histidine kinase" evidence="6">
    <location>
        <begin position="481"/>
        <end position="675"/>
    </location>
</feature>
<feature type="transmembrane region" description="Helical" evidence="5">
    <location>
        <begin position="420"/>
        <end position="437"/>
    </location>
</feature>
<dbReference type="GO" id="GO:0046983">
    <property type="term" value="F:protein dimerization activity"/>
    <property type="evidence" value="ECO:0007669"/>
    <property type="project" value="InterPro"/>
</dbReference>
<protein>
    <submittedName>
        <fullName evidence="7">Tetratricopeptide repeat protein</fullName>
    </submittedName>
</protein>
<dbReference type="SUPFAM" id="SSF55874">
    <property type="entry name" value="ATPase domain of HSP90 chaperone/DNA topoisomerase II/histidine kinase"/>
    <property type="match status" value="1"/>
</dbReference>
<dbReference type="Gene3D" id="1.25.40.10">
    <property type="entry name" value="Tetratricopeptide repeat domain"/>
    <property type="match status" value="1"/>
</dbReference>
<evidence type="ECO:0000256" key="2">
    <source>
        <dbReference type="ARBA" id="ARBA00022777"/>
    </source>
</evidence>
<dbReference type="EMBL" id="JABEVX010000001">
    <property type="protein sequence ID" value="NNT71178.1"/>
    <property type="molecule type" value="Genomic_DNA"/>
</dbReference>
<proteinExistence type="predicted"/>
<reference evidence="7 8" key="1">
    <citation type="submission" date="2020-05" db="EMBL/GenBank/DDBJ databases">
        <title>Draft genome of Flavobacterium sp. IMCC34852.</title>
        <authorList>
            <person name="Song J."/>
            <person name="Cho J.-C."/>
        </authorList>
    </citation>
    <scope>NUCLEOTIDE SEQUENCE [LARGE SCALE GENOMIC DNA]</scope>
    <source>
        <strain evidence="7 8">IMCC34852</strain>
    </source>
</reference>
<name>A0A7Y3VY15_9FLAO</name>
<dbReference type="InterPro" id="IPR003594">
    <property type="entry name" value="HATPase_dom"/>
</dbReference>
<organism evidence="7 8">
    <name type="scientific">Flavobacterium rivulicola</name>
    <dbReference type="NCBI Taxonomy" id="2732161"/>
    <lineage>
        <taxon>Bacteria</taxon>
        <taxon>Pseudomonadati</taxon>
        <taxon>Bacteroidota</taxon>
        <taxon>Flavobacteriia</taxon>
        <taxon>Flavobacteriales</taxon>
        <taxon>Flavobacteriaceae</taxon>
        <taxon>Flavobacterium</taxon>
    </lineage>
</organism>
<sequence>MKTKLFFSIILISLFSCSKKNEKENTNLKIERNDSVEKILNLSKSKPSFFEKKKLIDKAYEIVSNGDNSLQSRNYLSKIIFEYYYINDLESVNNTSKYLLKLSKKTNDSINLGVAYRSKAFYFKSKNVLDSSFYYYFKSEKLYQNLNDRLNLANVLLNKGMVQYKGGNNLGAELSLTRAQNLFNELNEQQKLFETLIVLGNVSEELKEFDKSLIYHTKALEKAKELEKESKTHREAICYNNIGFVYEKLNDYNKAIQNFNLGLKDIGIRKDLPDLYANLLDNLAYSKLKTNKTEGLPQMFYTSLKIRDSLNSISNIIVSNIHLSQYYASIGNIKTAEKYAKNALKISRTSKTPIDILLSLQQASDVDISNASNYNKEYVKLSDSLQIIERKSKDRFASIELETEEIKQENQGLAEANRNLLYFFVVTFIVVVLLFVVRAQRARTRELLYKQAQQKANEDIYNLMMSQQAIIDESRSKEKKRLAQDLHDGVLGRMFGLRLNLDSLNSSTEEDAVQKRFELLNELKTIEQDIREISHDLNREKQVLINNFVSIVHNLLEEQKNSFEANVTYSIDENVVWDKIGNAIKINLYRILQEGLQNINKYANASNIVVKIKGDEENVYLKIQDDGVGFDVNKKSKGIGMQNMISRTHDCKGIIDITSKKDEGTKIVITIPIETKQPVIIPQE</sequence>
<feature type="coiled-coil region" evidence="4">
    <location>
        <begin position="371"/>
        <end position="419"/>
    </location>
</feature>
<dbReference type="CDD" id="cd16917">
    <property type="entry name" value="HATPase_UhpB-NarQ-NarX-like"/>
    <property type="match status" value="1"/>
</dbReference>
<keyword evidence="5" id="KW-0472">Membrane</keyword>
<keyword evidence="3" id="KW-0902">Two-component regulatory system</keyword>
<evidence type="ECO:0000313" key="7">
    <source>
        <dbReference type="EMBL" id="NNT71178.1"/>
    </source>
</evidence>
<keyword evidence="5" id="KW-1133">Transmembrane helix</keyword>
<dbReference type="PROSITE" id="PS51257">
    <property type="entry name" value="PROKAR_LIPOPROTEIN"/>
    <property type="match status" value="1"/>
</dbReference>
<dbReference type="Gene3D" id="1.20.5.1930">
    <property type="match status" value="1"/>
</dbReference>
<dbReference type="InterPro" id="IPR005467">
    <property type="entry name" value="His_kinase_dom"/>
</dbReference>
<keyword evidence="1" id="KW-0808">Transferase</keyword>
<dbReference type="SMART" id="SM00028">
    <property type="entry name" value="TPR"/>
    <property type="match status" value="4"/>
</dbReference>
<dbReference type="InterPro" id="IPR011990">
    <property type="entry name" value="TPR-like_helical_dom_sf"/>
</dbReference>
<dbReference type="GO" id="GO:0000155">
    <property type="term" value="F:phosphorelay sensor kinase activity"/>
    <property type="evidence" value="ECO:0007669"/>
    <property type="project" value="InterPro"/>
</dbReference>
<gene>
    <name evidence="7" type="ORF">HKT18_03015</name>
</gene>
<dbReference type="RefSeq" id="WP_171221368.1">
    <property type="nucleotide sequence ID" value="NZ_CP121446.1"/>
</dbReference>
<dbReference type="SMART" id="SM00387">
    <property type="entry name" value="HATPase_c"/>
    <property type="match status" value="1"/>
</dbReference>
<evidence type="ECO:0000259" key="6">
    <source>
        <dbReference type="PROSITE" id="PS50109"/>
    </source>
</evidence>
<dbReference type="SUPFAM" id="SSF48452">
    <property type="entry name" value="TPR-like"/>
    <property type="match status" value="2"/>
</dbReference>